<sequence length="83" mass="9563">MRWETVRIRFTFLCISTTVQVCTSYQPESVEFLEKYEVPTIPALKVLNADGSIAIADARNQVQDKGRDEPVQLFDEWLKEVKA</sequence>
<proteinExistence type="predicted"/>
<protein>
    <submittedName>
        <fullName evidence="2">Uncharacterized protein</fullName>
    </submittedName>
</protein>
<comment type="caution">
    <text evidence="2">The sequence shown here is derived from an EMBL/GenBank/DDBJ whole genome shotgun (WGS) entry which is preliminary data.</text>
</comment>
<dbReference type="AlphaFoldDB" id="A0AAN8G206"/>
<dbReference type="Proteomes" id="UP001331761">
    <property type="component" value="Unassembled WGS sequence"/>
</dbReference>
<keyword evidence="1" id="KW-0732">Signal</keyword>
<gene>
    <name evidence="2" type="ORF">GCK32_019538</name>
</gene>
<evidence type="ECO:0000313" key="2">
    <source>
        <dbReference type="EMBL" id="KAK5986784.1"/>
    </source>
</evidence>
<keyword evidence="3" id="KW-1185">Reference proteome</keyword>
<dbReference type="EMBL" id="WIXE01000223">
    <property type="protein sequence ID" value="KAK5986784.1"/>
    <property type="molecule type" value="Genomic_DNA"/>
</dbReference>
<feature type="signal peptide" evidence="1">
    <location>
        <begin position="1"/>
        <end position="24"/>
    </location>
</feature>
<reference evidence="2 3" key="1">
    <citation type="submission" date="2019-10" db="EMBL/GenBank/DDBJ databases">
        <title>Assembly and Annotation for the nematode Trichostrongylus colubriformis.</title>
        <authorList>
            <person name="Martin J."/>
        </authorList>
    </citation>
    <scope>NUCLEOTIDE SEQUENCE [LARGE SCALE GENOMIC DNA]</scope>
    <source>
        <strain evidence="2">G859</strain>
        <tissue evidence="2">Whole worm</tissue>
    </source>
</reference>
<feature type="chain" id="PRO_5043040113" evidence="1">
    <location>
        <begin position="25"/>
        <end position="83"/>
    </location>
</feature>
<accession>A0AAN8G206</accession>
<name>A0AAN8G206_TRICO</name>
<organism evidence="2 3">
    <name type="scientific">Trichostrongylus colubriformis</name>
    <name type="common">Black scour worm</name>
    <dbReference type="NCBI Taxonomy" id="6319"/>
    <lineage>
        <taxon>Eukaryota</taxon>
        <taxon>Metazoa</taxon>
        <taxon>Ecdysozoa</taxon>
        <taxon>Nematoda</taxon>
        <taxon>Chromadorea</taxon>
        <taxon>Rhabditida</taxon>
        <taxon>Rhabditina</taxon>
        <taxon>Rhabditomorpha</taxon>
        <taxon>Strongyloidea</taxon>
        <taxon>Trichostrongylidae</taxon>
        <taxon>Trichostrongylus</taxon>
    </lineage>
</organism>
<evidence type="ECO:0000313" key="3">
    <source>
        <dbReference type="Proteomes" id="UP001331761"/>
    </source>
</evidence>
<evidence type="ECO:0000256" key="1">
    <source>
        <dbReference type="SAM" id="SignalP"/>
    </source>
</evidence>